<feature type="signal peptide" evidence="2">
    <location>
        <begin position="1"/>
        <end position="35"/>
    </location>
</feature>
<dbReference type="PROSITE" id="PS50022">
    <property type="entry name" value="FA58C_3"/>
    <property type="match status" value="1"/>
</dbReference>
<dbReference type="InterPro" id="IPR008979">
    <property type="entry name" value="Galactose-bd-like_sf"/>
</dbReference>
<evidence type="ECO:0000256" key="1">
    <source>
        <dbReference type="SAM" id="MobiDB-lite"/>
    </source>
</evidence>
<dbReference type="Proteomes" id="UP000184111">
    <property type="component" value="Unassembled WGS sequence"/>
</dbReference>
<gene>
    <name evidence="4" type="ORF">SAMN05216499_102577</name>
</gene>
<dbReference type="SMART" id="SM00231">
    <property type="entry name" value="FA58C"/>
    <property type="match status" value="1"/>
</dbReference>
<dbReference type="SUPFAM" id="SSF51126">
    <property type="entry name" value="Pectin lyase-like"/>
    <property type="match status" value="1"/>
</dbReference>
<feature type="compositionally biased region" description="Gly residues" evidence="1">
    <location>
        <begin position="594"/>
        <end position="604"/>
    </location>
</feature>
<dbReference type="RefSeq" id="WP_073494469.1">
    <property type="nucleotide sequence ID" value="NZ_FRBI01000002.1"/>
</dbReference>
<dbReference type="InterPro" id="IPR011050">
    <property type="entry name" value="Pectin_lyase_fold/virulence"/>
</dbReference>
<dbReference type="SUPFAM" id="SSF49785">
    <property type="entry name" value="Galactose-binding domain-like"/>
    <property type="match status" value="1"/>
</dbReference>
<dbReference type="InterPro" id="IPR006626">
    <property type="entry name" value="PbH1"/>
</dbReference>
<reference evidence="4 5" key="1">
    <citation type="submission" date="2016-11" db="EMBL/GenBank/DDBJ databases">
        <authorList>
            <person name="Jaros S."/>
            <person name="Januszkiewicz K."/>
            <person name="Wedrychowicz H."/>
        </authorList>
    </citation>
    <scope>NUCLEOTIDE SEQUENCE [LARGE SCALE GENOMIC DNA]</scope>
    <source>
        <strain evidence="4 5">CGMCC 4.2025</strain>
    </source>
</reference>
<evidence type="ECO:0000313" key="5">
    <source>
        <dbReference type="Proteomes" id="UP000184111"/>
    </source>
</evidence>
<keyword evidence="5" id="KW-1185">Reference proteome</keyword>
<protein>
    <submittedName>
        <fullName evidence="4">Right handed beta helix region</fullName>
    </submittedName>
</protein>
<proteinExistence type="predicted"/>
<dbReference type="InterPro" id="IPR033801">
    <property type="entry name" value="CBM6-CBM35-CBM36-like_1"/>
</dbReference>
<dbReference type="InterPro" id="IPR055149">
    <property type="entry name" value="Agl_cat_D2"/>
</dbReference>
<feature type="chain" id="PRO_5012793892" evidence="2">
    <location>
        <begin position="36"/>
        <end position="759"/>
    </location>
</feature>
<dbReference type="EMBL" id="FRBI01000002">
    <property type="protein sequence ID" value="SHL11323.1"/>
    <property type="molecule type" value="Genomic_DNA"/>
</dbReference>
<dbReference type="STRING" id="310782.SAMN05216499_102577"/>
<sequence length="759" mass="77263">MDTRRRTSAWLASATAAALAAGGLAFAMSTQTATAAPTAQAVSPFAVNGGATVPFTEYEAESAATNGSQLGPDYTQSTVASEASGRRAVTLGGQGKYVEFTLGKAANAVDVAVNLPRGASGTVSVYVNGAKIAGKLAVTSQYSYVDTGWIAGAKTHHYFDDSRLLLGQNVAAGGKVRLQLDAGDTGSATVDVADFEQVAGAATQPANSISVVTDGADAGGGGDSTQAFRQAISDAKAQGKEVWIPKGDFKVTSQIPADGVTLRGAGNWYSVVHSSHFIDQGSAGGNTKLYDFAVFGDVSVRNDNSPDNFVTGSLGPNSVVSGMWVQREKVGLWLTGNNDNLVVQNSRIIGTTADGLNLDGSAHNVTVTNNFLRNQGDDSLAMWSLGSPDTGNSFAGNTIVQPNLANGIAIYGGSNNTASNNVIADTNALGSGIAISNQAFLQPFNPLSGTVTVSGNTLIRTGAINPNWGHPMGALRVDSYDYAISNDVRISNTSFIDSPYSDFEFVSGGGHGYTVSGVTISGATATGTGTVVVQAETPGSASFSNVTATGTGATGVYNCSYPANLPAFTINKGSGNSGWDGTWGDCSSWPQPGSGPGTTAGGASSGTTGSTTGGTTTPPASGNLARGRSVTDTGHADVYTAANAVDGNASTYWESTNNAFPQSITVDLGSAQTVGRVVIKLPPATAWATRTETLSVLGSTNNSTWTTLKPSAGYTLNPATGNTATITLTPTSTRYLRLTVTGNTGWPAAQLSELEAYTS</sequence>
<dbReference type="Pfam" id="PF22815">
    <property type="entry name" value="CatAgl_D1"/>
    <property type="match status" value="1"/>
</dbReference>
<dbReference type="Gene3D" id="2.60.120.260">
    <property type="entry name" value="Galactose-binding domain-like"/>
    <property type="match status" value="1"/>
</dbReference>
<feature type="region of interest" description="Disordered" evidence="1">
    <location>
        <begin position="581"/>
        <end position="629"/>
    </location>
</feature>
<evidence type="ECO:0000313" key="4">
    <source>
        <dbReference type="EMBL" id="SHL11323.1"/>
    </source>
</evidence>
<dbReference type="Pfam" id="PF22633">
    <property type="entry name" value="F5_F8_type_C_2"/>
    <property type="match status" value="1"/>
</dbReference>
<dbReference type="Pfam" id="PF22816">
    <property type="entry name" value="CatAgl_D2"/>
    <property type="match status" value="1"/>
</dbReference>
<evidence type="ECO:0000259" key="3">
    <source>
        <dbReference type="PROSITE" id="PS50022"/>
    </source>
</evidence>
<feature type="compositionally biased region" description="Low complexity" evidence="1">
    <location>
        <begin position="605"/>
        <end position="622"/>
    </location>
</feature>
<dbReference type="Gene3D" id="2.160.20.10">
    <property type="entry name" value="Single-stranded right-handed beta-helix, Pectin lyase-like"/>
    <property type="match status" value="1"/>
</dbReference>
<dbReference type="AlphaFoldDB" id="A0A1M6XZP4"/>
<accession>A0A1M6XZP4</accession>
<dbReference type="InterPro" id="IPR012334">
    <property type="entry name" value="Pectin_lyas_fold"/>
</dbReference>
<organism evidence="4 5">
    <name type="scientific">Actinacidiphila paucisporea</name>
    <dbReference type="NCBI Taxonomy" id="310782"/>
    <lineage>
        <taxon>Bacteria</taxon>
        <taxon>Bacillati</taxon>
        <taxon>Actinomycetota</taxon>
        <taxon>Actinomycetes</taxon>
        <taxon>Kitasatosporales</taxon>
        <taxon>Streptomycetaceae</taxon>
        <taxon>Actinacidiphila</taxon>
    </lineage>
</organism>
<feature type="domain" description="F5/8 type C" evidence="3">
    <location>
        <begin position="616"/>
        <end position="759"/>
    </location>
</feature>
<dbReference type="SMART" id="SM00710">
    <property type="entry name" value="PbH1"/>
    <property type="match status" value="8"/>
</dbReference>
<keyword evidence="2" id="KW-0732">Signal</keyword>
<dbReference type="InterPro" id="IPR000421">
    <property type="entry name" value="FA58C"/>
</dbReference>
<evidence type="ECO:0000256" key="2">
    <source>
        <dbReference type="SAM" id="SignalP"/>
    </source>
</evidence>
<name>A0A1M6XZP4_9ACTN</name>